<dbReference type="AlphaFoldDB" id="A0A1H2VF20"/>
<gene>
    <name evidence="1" type="ORF">SAMN05216287_1222</name>
</gene>
<name>A0A1H2VF20_9PSED</name>
<dbReference type="STRING" id="1007099.SAMN05216287_1222"/>
<sequence>MDRYSVRRAANGWELVRDGEERACRFSGSKVEILRIVGRFLEGQTASVAIYNADGSYAGERVYPMVAERHKNASAQKARGS</sequence>
<proteinExistence type="predicted"/>
<dbReference type="RefSeq" id="WP_090225529.1">
    <property type="nucleotide sequence ID" value="NZ_FNNU01000002.1"/>
</dbReference>
<evidence type="ECO:0008006" key="3">
    <source>
        <dbReference type="Google" id="ProtNLM"/>
    </source>
</evidence>
<accession>A0A1H2VF20</accession>
<evidence type="ECO:0000313" key="2">
    <source>
        <dbReference type="Proteomes" id="UP000243778"/>
    </source>
</evidence>
<organism evidence="1 2">
    <name type="scientific">Pseudomonas kuykendallii</name>
    <dbReference type="NCBI Taxonomy" id="1007099"/>
    <lineage>
        <taxon>Bacteria</taxon>
        <taxon>Pseudomonadati</taxon>
        <taxon>Pseudomonadota</taxon>
        <taxon>Gammaproteobacteria</taxon>
        <taxon>Pseudomonadales</taxon>
        <taxon>Pseudomonadaceae</taxon>
        <taxon>Pseudomonas</taxon>
    </lineage>
</organism>
<evidence type="ECO:0000313" key="1">
    <source>
        <dbReference type="EMBL" id="SDW66918.1"/>
    </source>
</evidence>
<reference evidence="2" key="1">
    <citation type="submission" date="2016-10" db="EMBL/GenBank/DDBJ databases">
        <authorList>
            <person name="Varghese N."/>
            <person name="Submissions S."/>
        </authorList>
    </citation>
    <scope>NUCLEOTIDE SEQUENCE [LARGE SCALE GENOMIC DNA]</scope>
    <source>
        <strain evidence="2">NRRL B-59562</strain>
    </source>
</reference>
<keyword evidence="2" id="KW-1185">Reference proteome</keyword>
<dbReference type="EMBL" id="FNNU01000002">
    <property type="protein sequence ID" value="SDW66918.1"/>
    <property type="molecule type" value="Genomic_DNA"/>
</dbReference>
<protein>
    <recommendedName>
        <fullName evidence="3">DUF2188 domain-containing protein</fullName>
    </recommendedName>
</protein>
<dbReference type="Proteomes" id="UP000243778">
    <property type="component" value="Unassembled WGS sequence"/>
</dbReference>